<organism evidence="4">
    <name type="scientific">Aplanochytrium stocchinoi</name>
    <dbReference type="NCBI Taxonomy" id="215587"/>
    <lineage>
        <taxon>Eukaryota</taxon>
        <taxon>Sar</taxon>
        <taxon>Stramenopiles</taxon>
        <taxon>Bigyra</taxon>
        <taxon>Labyrinthulomycetes</taxon>
        <taxon>Thraustochytrida</taxon>
        <taxon>Thraustochytriidae</taxon>
        <taxon>Aplanochytrium</taxon>
    </lineage>
</organism>
<name>A0A6S8AQ17_9STRA</name>
<accession>A0A6S8AQ17</accession>
<sequence>MAFRWKGRVACQGVQKVSCQRISWPAARVYKSNFCSRPTDSKRIGLDRKHKERAWTLTSQWVDKWIVGEKLCPFAKPVRDRTDALRIRVSNANNLDELIYHFDEELSLIQDGLSLEQLPSMEVQAHRSRTNSKFPETILLVIDNGAFIYPEMDRKLKNPDSKTGYLEDFLEFNRVSYDLQSHLLKRDLVGHVQIVLFHPFGVHSMYTLESNLEPKAYAIRSPFPTFHILREKDIMKGVKGGLYASPELIPAKNSIHLSEIDELNSRKGGVHGAWEKSFLG</sequence>
<evidence type="ECO:0000313" key="3">
    <source>
        <dbReference type="EMBL" id="CAE0434249.1"/>
    </source>
</evidence>
<proteinExistence type="predicted"/>
<dbReference type="EMBL" id="HBIN01006246">
    <property type="protein sequence ID" value="CAE0434249.1"/>
    <property type="molecule type" value="Transcribed_RNA"/>
</dbReference>
<dbReference type="EMBL" id="HBIN01006244">
    <property type="protein sequence ID" value="CAE0434247.1"/>
    <property type="molecule type" value="Transcribed_RNA"/>
</dbReference>
<evidence type="ECO:0000313" key="2">
    <source>
        <dbReference type="EMBL" id="CAE0434248.1"/>
    </source>
</evidence>
<dbReference type="Pfam" id="PF07209">
    <property type="entry name" value="DUF1415"/>
    <property type="match status" value="2"/>
</dbReference>
<gene>
    <name evidence="1" type="ORF">ASTO00021_LOCUS4550</name>
    <name evidence="2" type="ORF">ASTO00021_LOCUS4551</name>
    <name evidence="3" type="ORF">ASTO00021_LOCUS4552</name>
    <name evidence="4" type="ORF">ASTO00021_LOCUS4553</name>
</gene>
<evidence type="ECO:0000313" key="4">
    <source>
        <dbReference type="EMBL" id="CAE0434250.1"/>
    </source>
</evidence>
<evidence type="ECO:0000313" key="1">
    <source>
        <dbReference type="EMBL" id="CAE0434247.1"/>
    </source>
</evidence>
<dbReference type="InterPro" id="IPR009858">
    <property type="entry name" value="DUF1415"/>
</dbReference>
<reference evidence="4" key="1">
    <citation type="submission" date="2021-01" db="EMBL/GenBank/DDBJ databases">
        <authorList>
            <person name="Corre E."/>
            <person name="Pelletier E."/>
            <person name="Niang G."/>
            <person name="Scheremetjew M."/>
            <person name="Finn R."/>
            <person name="Kale V."/>
            <person name="Holt S."/>
            <person name="Cochrane G."/>
            <person name="Meng A."/>
            <person name="Brown T."/>
            <person name="Cohen L."/>
        </authorList>
    </citation>
    <scope>NUCLEOTIDE SEQUENCE</scope>
    <source>
        <strain evidence="4">GSBS06</strain>
    </source>
</reference>
<protein>
    <submittedName>
        <fullName evidence="4">Uncharacterized protein</fullName>
    </submittedName>
</protein>
<dbReference type="EMBL" id="HBIN01006247">
    <property type="protein sequence ID" value="CAE0434250.1"/>
    <property type="molecule type" value="Transcribed_RNA"/>
</dbReference>
<dbReference type="AlphaFoldDB" id="A0A6S8AQ17"/>
<dbReference type="EMBL" id="HBIN01006245">
    <property type="protein sequence ID" value="CAE0434248.1"/>
    <property type="molecule type" value="Transcribed_RNA"/>
</dbReference>